<comment type="similarity">
    <text evidence="1">Belongs to the plant acyltransferase family.</text>
</comment>
<dbReference type="Gene3D" id="3.30.559.10">
    <property type="entry name" value="Chloramphenicol acetyltransferase-like domain"/>
    <property type="match status" value="2"/>
</dbReference>
<name>A0AAE1KE55_9FABA</name>
<sequence>MASPSAFSGDVVFAVRRRQPELVAPAKPTPRELKLLSDIDDQQGLRFQIPMIQFYGHKASMKGKDPVQVIKKALSQALVFYYPFAGRLREGPGRKLMVDCNEEGVIFIEADADITLQQFGDILQPPFPSFDELLYKVPGSEGVINCPLLIIQVTRLKCGGFIFAYRLNHTMSDGAGIVQFLNALAEIARGACEPSIAPVWRRELLSARDPPRITCTHREYEQVPNNYDPIWTQQSITHQSFFFGPKKLEAIRQLFSPYNSQYVSRFEALTAFLWRCRTKALQLEPNEVVRFFCINSIKGKSNPPLLPLGYYGNSFVYPAAVTTAGKLCENSLGFALELVKKAKAEATTEYIQSVADLMVIKGRPCFIMPGSWFVSDTSRLGFRDVDFGWGKALYGGSATAGAGPFPGVSYYVACENAKQEEGMVVPFYLPLNALKRFVQEMEQVLGQP</sequence>
<keyword evidence="2" id="KW-0808">Transferase</keyword>
<evidence type="ECO:0008006" key="5">
    <source>
        <dbReference type="Google" id="ProtNLM"/>
    </source>
</evidence>
<accession>A0AAE1KE55</accession>
<dbReference type="GO" id="GO:0016740">
    <property type="term" value="F:transferase activity"/>
    <property type="evidence" value="ECO:0007669"/>
    <property type="project" value="UniProtKB-KW"/>
</dbReference>
<dbReference type="InterPro" id="IPR050898">
    <property type="entry name" value="Plant_acyltransferase"/>
</dbReference>
<protein>
    <recommendedName>
        <fullName evidence="5">Benzyl alcohol O-benzoyltransferase</fullName>
    </recommendedName>
</protein>
<dbReference type="Pfam" id="PF02458">
    <property type="entry name" value="Transferase"/>
    <property type="match status" value="1"/>
</dbReference>
<evidence type="ECO:0000313" key="3">
    <source>
        <dbReference type="EMBL" id="KAK4271205.1"/>
    </source>
</evidence>
<dbReference type="EMBL" id="JAWXYG010000005">
    <property type="protein sequence ID" value="KAK4271205.1"/>
    <property type="molecule type" value="Genomic_DNA"/>
</dbReference>
<comment type="caution">
    <text evidence="3">The sequence shown here is derived from an EMBL/GenBank/DDBJ whole genome shotgun (WGS) entry which is preliminary data.</text>
</comment>
<proteinExistence type="inferred from homology"/>
<keyword evidence="4" id="KW-1185">Reference proteome</keyword>
<dbReference type="PANTHER" id="PTHR31147:SF66">
    <property type="entry name" value="OS05G0315700 PROTEIN"/>
    <property type="match status" value="1"/>
</dbReference>
<evidence type="ECO:0000256" key="2">
    <source>
        <dbReference type="ARBA" id="ARBA00022679"/>
    </source>
</evidence>
<organism evidence="3 4">
    <name type="scientific">Acacia crassicarpa</name>
    <name type="common">northern wattle</name>
    <dbReference type="NCBI Taxonomy" id="499986"/>
    <lineage>
        <taxon>Eukaryota</taxon>
        <taxon>Viridiplantae</taxon>
        <taxon>Streptophyta</taxon>
        <taxon>Embryophyta</taxon>
        <taxon>Tracheophyta</taxon>
        <taxon>Spermatophyta</taxon>
        <taxon>Magnoliopsida</taxon>
        <taxon>eudicotyledons</taxon>
        <taxon>Gunneridae</taxon>
        <taxon>Pentapetalae</taxon>
        <taxon>rosids</taxon>
        <taxon>fabids</taxon>
        <taxon>Fabales</taxon>
        <taxon>Fabaceae</taxon>
        <taxon>Caesalpinioideae</taxon>
        <taxon>mimosoid clade</taxon>
        <taxon>Acacieae</taxon>
        <taxon>Acacia</taxon>
    </lineage>
</organism>
<dbReference type="InterPro" id="IPR023213">
    <property type="entry name" value="CAT-like_dom_sf"/>
</dbReference>
<evidence type="ECO:0000313" key="4">
    <source>
        <dbReference type="Proteomes" id="UP001293593"/>
    </source>
</evidence>
<gene>
    <name evidence="3" type="ORF">QN277_019930</name>
</gene>
<dbReference type="PANTHER" id="PTHR31147">
    <property type="entry name" value="ACYL TRANSFERASE 4"/>
    <property type="match status" value="1"/>
</dbReference>
<reference evidence="3" key="1">
    <citation type="submission" date="2023-10" db="EMBL/GenBank/DDBJ databases">
        <title>Chromosome-level genome of the transformable northern wattle, Acacia crassicarpa.</title>
        <authorList>
            <person name="Massaro I."/>
            <person name="Sinha N.R."/>
            <person name="Poethig S."/>
            <person name="Leichty A.R."/>
        </authorList>
    </citation>
    <scope>NUCLEOTIDE SEQUENCE</scope>
    <source>
        <strain evidence="3">Acra3RX</strain>
        <tissue evidence="3">Leaf</tissue>
    </source>
</reference>
<dbReference type="Proteomes" id="UP001293593">
    <property type="component" value="Unassembled WGS sequence"/>
</dbReference>
<dbReference type="AlphaFoldDB" id="A0AAE1KE55"/>
<evidence type="ECO:0000256" key="1">
    <source>
        <dbReference type="ARBA" id="ARBA00009861"/>
    </source>
</evidence>